<dbReference type="SMART" id="SM00702">
    <property type="entry name" value="P4Hc"/>
    <property type="match status" value="1"/>
</dbReference>
<dbReference type="InterPro" id="IPR005123">
    <property type="entry name" value="Oxoglu/Fe-dep_dioxygenase_dom"/>
</dbReference>
<dbReference type="AlphaFoldDB" id="A0A7S3K402"/>
<accession>A0A7S3K402</accession>
<evidence type="ECO:0000259" key="13">
    <source>
        <dbReference type="PROSITE" id="PS51670"/>
    </source>
</evidence>
<evidence type="ECO:0000256" key="3">
    <source>
        <dbReference type="ARBA" id="ARBA00004308"/>
    </source>
</evidence>
<evidence type="ECO:0000256" key="8">
    <source>
        <dbReference type="ARBA" id="ARBA00023002"/>
    </source>
</evidence>
<dbReference type="Gene3D" id="2.60.120.620">
    <property type="entry name" value="q2cbj1_9rhob like domain"/>
    <property type="match status" value="1"/>
</dbReference>
<keyword evidence="6" id="KW-0223">Dioxygenase</keyword>
<dbReference type="PROSITE" id="PS51670">
    <property type="entry name" value="SHKT"/>
    <property type="match status" value="1"/>
</dbReference>
<dbReference type="EMBL" id="HBIJ01022958">
    <property type="protein sequence ID" value="CAE0374250.1"/>
    <property type="molecule type" value="Transcribed_RNA"/>
</dbReference>
<dbReference type="Pfam" id="PF13640">
    <property type="entry name" value="2OG-FeII_Oxy_3"/>
    <property type="match status" value="1"/>
</dbReference>
<keyword evidence="8" id="KW-0560">Oxidoreductase</keyword>
<evidence type="ECO:0000256" key="4">
    <source>
        <dbReference type="ARBA" id="ARBA00022692"/>
    </source>
</evidence>
<evidence type="ECO:0000256" key="7">
    <source>
        <dbReference type="ARBA" id="ARBA00022989"/>
    </source>
</evidence>
<dbReference type="GO" id="GO:0016020">
    <property type="term" value="C:membrane"/>
    <property type="evidence" value="ECO:0007669"/>
    <property type="project" value="UniProtKB-SubCell"/>
</dbReference>
<comment type="cofactor">
    <cofactor evidence="1">
        <name>L-ascorbate</name>
        <dbReference type="ChEBI" id="CHEBI:38290"/>
    </cofactor>
</comment>
<evidence type="ECO:0000256" key="9">
    <source>
        <dbReference type="ARBA" id="ARBA00023004"/>
    </source>
</evidence>
<keyword evidence="9" id="KW-0408">Iron</keyword>
<dbReference type="GO" id="GO:0004656">
    <property type="term" value="F:procollagen-proline 4-dioxygenase activity"/>
    <property type="evidence" value="ECO:0007669"/>
    <property type="project" value="TreeGrafter"/>
</dbReference>
<evidence type="ECO:0000256" key="5">
    <source>
        <dbReference type="ARBA" id="ARBA00022723"/>
    </source>
</evidence>
<dbReference type="InterPro" id="IPR044862">
    <property type="entry name" value="Pro_4_hyd_alph_FE2OG_OXY"/>
</dbReference>
<proteinExistence type="predicted"/>
<dbReference type="InterPro" id="IPR045054">
    <property type="entry name" value="P4HA-like"/>
</dbReference>
<name>A0A7S3K402_9STRA</name>
<evidence type="ECO:0000256" key="6">
    <source>
        <dbReference type="ARBA" id="ARBA00022964"/>
    </source>
</evidence>
<evidence type="ECO:0008006" key="15">
    <source>
        <dbReference type="Google" id="ProtNLM"/>
    </source>
</evidence>
<comment type="subcellular location">
    <subcellularLocation>
        <location evidence="3">Endomembrane system</location>
    </subcellularLocation>
    <subcellularLocation>
        <location evidence="2">Membrane</location>
        <topology evidence="2">Single-pass membrane protein</topology>
    </subcellularLocation>
</comment>
<protein>
    <recommendedName>
        <fullName evidence="15">Procollagen-proline 4-dioxygenase</fullName>
    </recommendedName>
</protein>
<dbReference type="GO" id="GO:0005506">
    <property type="term" value="F:iron ion binding"/>
    <property type="evidence" value="ECO:0007669"/>
    <property type="project" value="InterPro"/>
</dbReference>
<keyword evidence="5" id="KW-0479">Metal-binding</keyword>
<organism evidence="14">
    <name type="scientific">Aureoumbra lagunensis</name>
    <dbReference type="NCBI Taxonomy" id="44058"/>
    <lineage>
        <taxon>Eukaryota</taxon>
        <taxon>Sar</taxon>
        <taxon>Stramenopiles</taxon>
        <taxon>Ochrophyta</taxon>
        <taxon>Pelagophyceae</taxon>
        <taxon>Pelagomonadales</taxon>
        <taxon>Aureoumbra</taxon>
    </lineage>
</organism>
<gene>
    <name evidence="14" type="ORF">ALAG00032_LOCUS15053</name>
</gene>
<evidence type="ECO:0000256" key="11">
    <source>
        <dbReference type="SAM" id="SignalP"/>
    </source>
</evidence>
<evidence type="ECO:0000259" key="12">
    <source>
        <dbReference type="PROSITE" id="PS51471"/>
    </source>
</evidence>
<sequence length="518" mass="57758">MNGILMLWFCCVLLVNAIRNPKSVSIAVRNLWHGEVMVYWLPPDGGEPVPQTPKPTRPGTSTGINSYEGHSFMVAPAAQKKKDSSPHCTFWASVGECKKNPDYMLTHCQRACGDSARFVVGEAEELITIERNWTVTRTGPAQRAIAAMRHYWELCSCSISEKECINPAVCAMNMAESFQFDPKRKELELEKRLFEVSFEMVIEPKSIEGENPENLSELWNLYNATLEIPPPCSTLEECSKIAAQQAITNQKALAALRRAIKNRGEAKRNISCAQLDAETSFLPEAIITESNTFDFEGRPGRDLFFRPDFLPEARISLIENFISVDECKALVENARPRLRPATHAKDGDLHVVSKSRDAQQATVSHRGLPEAANVKERTVRLANQLSNYTLGFDGQEELMVIQYNTGQQYLLHCDGDCSGTPHQPGGRLATVLLYCQTADKGGATSFPNAHVHVKPQLGAAAYFHFRGPQPYSLTENWHTEHSGCPVHQGEKFVITMWLRDGVSKENPSHRFSPFGGPL</sequence>
<feature type="signal peptide" evidence="11">
    <location>
        <begin position="1"/>
        <end position="17"/>
    </location>
</feature>
<dbReference type="Pfam" id="PF01549">
    <property type="entry name" value="ShK"/>
    <property type="match status" value="1"/>
</dbReference>
<evidence type="ECO:0000256" key="10">
    <source>
        <dbReference type="ARBA" id="ARBA00023136"/>
    </source>
</evidence>
<dbReference type="PANTHER" id="PTHR10869:SF226">
    <property type="entry name" value="PROLYL 4-HYDROXYLASE ALPHA SUBUNIT DOMAIN-CONTAINING PROTEIN"/>
    <property type="match status" value="1"/>
</dbReference>
<keyword evidence="4" id="KW-0812">Transmembrane</keyword>
<evidence type="ECO:0000256" key="2">
    <source>
        <dbReference type="ARBA" id="ARBA00004167"/>
    </source>
</evidence>
<feature type="domain" description="Fe2OG dioxygenase" evidence="12">
    <location>
        <begin position="394"/>
        <end position="500"/>
    </location>
</feature>
<keyword evidence="7" id="KW-1133">Transmembrane helix</keyword>
<dbReference type="PROSITE" id="PS51471">
    <property type="entry name" value="FE2OG_OXY"/>
    <property type="match status" value="1"/>
</dbReference>
<keyword evidence="10" id="KW-0472">Membrane</keyword>
<dbReference type="InterPro" id="IPR003582">
    <property type="entry name" value="ShKT_dom"/>
</dbReference>
<feature type="chain" id="PRO_5031041944" description="Procollagen-proline 4-dioxygenase" evidence="11">
    <location>
        <begin position="18"/>
        <end position="518"/>
    </location>
</feature>
<reference evidence="14" key="1">
    <citation type="submission" date="2021-01" db="EMBL/GenBank/DDBJ databases">
        <authorList>
            <person name="Corre E."/>
            <person name="Pelletier E."/>
            <person name="Niang G."/>
            <person name="Scheremetjew M."/>
            <person name="Finn R."/>
            <person name="Kale V."/>
            <person name="Holt S."/>
            <person name="Cochrane G."/>
            <person name="Meng A."/>
            <person name="Brown T."/>
            <person name="Cohen L."/>
        </authorList>
    </citation>
    <scope>NUCLEOTIDE SEQUENCE</scope>
    <source>
        <strain evidence="14">CCMP1510</strain>
    </source>
</reference>
<evidence type="ECO:0000256" key="1">
    <source>
        <dbReference type="ARBA" id="ARBA00001961"/>
    </source>
</evidence>
<dbReference type="GO" id="GO:0031418">
    <property type="term" value="F:L-ascorbic acid binding"/>
    <property type="evidence" value="ECO:0007669"/>
    <property type="project" value="InterPro"/>
</dbReference>
<dbReference type="PANTHER" id="PTHR10869">
    <property type="entry name" value="PROLYL 4-HYDROXYLASE ALPHA SUBUNIT"/>
    <property type="match status" value="1"/>
</dbReference>
<feature type="domain" description="ShKT" evidence="13">
    <location>
        <begin position="79"/>
        <end position="119"/>
    </location>
</feature>
<dbReference type="InterPro" id="IPR006620">
    <property type="entry name" value="Pro_4_hyd_alph"/>
</dbReference>
<keyword evidence="11" id="KW-0732">Signal</keyword>
<dbReference type="GO" id="GO:0005783">
    <property type="term" value="C:endoplasmic reticulum"/>
    <property type="evidence" value="ECO:0007669"/>
    <property type="project" value="TreeGrafter"/>
</dbReference>
<evidence type="ECO:0000313" key="14">
    <source>
        <dbReference type="EMBL" id="CAE0374250.1"/>
    </source>
</evidence>